<dbReference type="PANTHER" id="PTHR46401:SF2">
    <property type="entry name" value="GLYCOSYLTRANSFERASE WBBK-RELATED"/>
    <property type="match status" value="1"/>
</dbReference>
<dbReference type="GO" id="GO:0009103">
    <property type="term" value="P:lipopolysaccharide biosynthetic process"/>
    <property type="evidence" value="ECO:0007669"/>
    <property type="project" value="TreeGrafter"/>
</dbReference>
<name>A0A6M5YT73_9BACT</name>
<organism evidence="4 5">
    <name type="scientific">Frigoriglobus tundricola</name>
    <dbReference type="NCBI Taxonomy" id="2774151"/>
    <lineage>
        <taxon>Bacteria</taxon>
        <taxon>Pseudomonadati</taxon>
        <taxon>Planctomycetota</taxon>
        <taxon>Planctomycetia</taxon>
        <taxon>Gemmatales</taxon>
        <taxon>Gemmataceae</taxon>
        <taxon>Frigoriglobus</taxon>
    </lineage>
</organism>
<evidence type="ECO:0000259" key="3">
    <source>
        <dbReference type="Pfam" id="PF13439"/>
    </source>
</evidence>
<dbReference type="GO" id="GO:0016757">
    <property type="term" value="F:glycosyltransferase activity"/>
    <property type="evidence" value="ECO:0007669"/>
    <property type="project" value="InterPro"/>
</dbReference>
<dbReference type="EMBL" id="CP053452">
    <property type="protein sequence ID" value="QJW97208.1"/>
    <property type="molecule type" value="Genomic_DNA"/>
</dbReference>
<keyword evidence="1 4" id="KW-0808">Transferase</keyword>
<evidence type="ECO:0000259" key="2">
    <source>
        <dbReference type="Pfam" id="PF00534"/>
    </source>
</evidence>
<dbReference type="Proteomes" id="UP000503447">
    <property type="component" value="Chromosome"/>
</dbReference>
<dbReference type="KEGG" id="ftj:FTUN_4775"/>
<evidence type="ECO:0000256" key="1">
    <source>
        <dbReference type="ARBA" id="ARBA00022679"/>
    </source>
</evidence>
<evidence type="ECO:0000313" key="5">
    <source>
        <dbReference type="Proteomes" id="UP000503447"/>
    </source>
</evidence>
<dbReference type="PANTHER" id="PTHR46401">
    <property type="entry name" value="GLYCOSYLTRANSFERASE WBBK-RELATED"/>
    <property type="match status" value="1"/>
</dbReference>
<evidence type="ECO:0000313" key="4">
    <source>
        <dbReference type="EMBL" id="QJW97208.1"/>
    </source>
</evidence>
<dbReference type="RefSeq" id="WP_171472628.1">
    <property type="nucleotide sequence ID" value="NZ_CP053452.2"/>
</dbReference>
<dbReference type="Pfam" id="PF00534">
    <property type="entry name" value="Glycos_transf_1"/>
    <property type="match status" value="1"/>
</dbReference>
<dbReference type="SUPFAM" id="SSF53756">
    <property type="entry name" value="UDP-Glycosyltransferase/glycogen phosphorylase"/>
    <property type="match status" value="1"/>
</dbReference>
<feature type="domain" description="Glycosyl transferase family 1" evidence="2">
    <location>
        <begin position="212"/>
        <end position="356"/>
    </location>
</feature>
<feature type="domain" description="Glycosyltransferase subfamily 4-like N-terminal" evidence="3">
    <location>
        <begin position="71"/>
        <end position="189"/>
    </location>
</feature>
<gene>
    <name evidence="4" type="ORF">FTUN_4775</name>
</gene>
<dbReference type="AlphaFoldDB" id="A0A6M5YT73"/>
<keyword evidence="5" id="KW-1185">Reference proteome</keyword>
<reference evidence="5" key="1">
    <citation type="submission" date="2020-05" db="EMBL/GenBank/DDBJ databases">
        <title>Frigoriglobus tundricola gen. nov., sp. nov., a psychrotolerant cellulolytic planctomycete of the family Gemmataceae with two divergent copies of 16S rRNA gene.</title>
        <authorList>
            <person name="Kulichevskaya I.S."/>
            <person name="Ivanova A.A."/>
            <person name="Naumoff D.G."/>
            <person name="Beletsky A.V."/>
            <person name="Rijpstra W.I.C."/>
            <person name="Sinninghe Damste J.S."/>
            <person name="Mardanov A.V."/>
            <person name="Ravin N.V."/>
            <person name="Dedysh S.N."/>
        </authorList>
    </citation>
    <scope>NUCLEOTIDE SEQUENCE [LARGE SCALE GENOMIC DNA]</scope>
    <source>
        <strain evidence="5">PL17</strain>
    </source>
</reference>
<dbReference type="InterPro" id="IPR028098">
    <property type="entry name" value="Glyco_trans_4-like_N"/>
</dbReference>
<dbReference type="Gene3D" id="3.40.50.2000">
    <property type="entry name" value="Glycogen Phosphorylase B"/>
    <property type="match status" value="2"/>
</dbReference>
<protein>
    <submittedName>
        <fullName evidence="4">GT4 family glycosyltransferase</fullName>
    </submittedName>
</protein>
<dbReference type="CDD" id="cd03809">
    <property type="entry name" value="GT4_MtfB-like"/>
    <property type="match status" value="1"/>
</dbReference>
<dbReference type="Pfam" id="PF13439">
    <property type="entry name" value="Glyco_transf_4"/>
    <property type="match status" value="1"/>
</dbReference>
<dbReference type="InterPro" id="IPR001296">
    <property type="entry name" value="Glyco_trans_1"/>
</dbReference>
<sequence>MRVIINAECTLIPRAGVGHHTSELIRALRERVGGGDAIGTYPSGIVAPVLRFWRTHTDRYRWCREQPSTLLRIEALARRTYLASLRRTGSLIAPDLFTYSVRRGRYELYHEPNFLALPCDLPTVVTVHDLSVLLHPEWHPATRIADYGRRFERALAQASHLLAVSEFTKQEVVRHLGWPADRVTVTYNGRRPFLRPLSALECAPVLKGLGLEPGYLLHVGTVEPRKNLERLLTAHAGLPADLRRKHPLVLVGGRGWQATELEEALAARGRDGTVRRLGYCPDEALSALYSSARALVFPTLYEGFGMPTVEMMACGGAVLASTAPAVAETVGGTAHLIDPHDEGGWRDAMLRVCTDGDWWRALRAGAESAARPFTWAACAEATLGAYRRTLGREESAPMKKAA</sequence>
<proteinExistence type="predicted"/>
<accession>A0A6M5YT73</accession>